<dbReference type="RefSeq" id="WP_094307242.1">
    <property type="nucleotide sequence ID" value="NZ_NOWT01000056.1"/>
</dbReference>
<organism evidence="1 2">
    <name type="scientific">Azospirillum brasilense</name>
    <dbReference type="NCBI Taxonomy" id="192"/>
    <lineage>
        <taxon>Bacteria</taxon>
        <taxon>Pseudomonadati</taxon>
        <taxon>Pseudomonadota</taxon>
        <taxon>Alphaproteobacteria</taxon>
        <taxon>Rhodospirillales</taxon>
        <taxon>Azospirillaceae</taxon>
        <taxon>Azospirillum</taxon>
    </lineage>
</organism>
<dbReference type="EMBL" id="NOWT01000056">
    <property type="protein sequence ID" value="OYD80443.1"/>
    <property type="molecule type" value="Genomic_DNA"/>
</dbReference>
<dbReference type="AlphaFoldDB" id="A0A235H4J0"/>
<protein>
    <submittedName>
        <fullName evidence="1">Uncharacterized protein</fullName>
    </submittedName>
</protein>
<geneLocation type="plasmid" evidence="1">
    <name>unnamed</name>
</geneLocation>
<evidence type="ECO:0000313" key="2">
    <source>
        <dbReference type="Proteomes" id="UP000215367"/>
    </source>
</evidence>
<proteinExistence type="predicted"/>
<dbReference type="Proteomes" id="UP000215367">
    <property type="component" value="Unassembled WGS sequence"/>
</dbReference>
<name>A0A235H4J0_AZOBR</name>
<reference evidence="1 2" key="1">
    <citation type="submission" date="2017-07" db="EMBL/GenBank/DDBJ databases">
        <title>Whole genome sequence of Azospirillum brasilense 2A1, a potential biofertilizer strain.</title>
        <authorList>
            <person name="Fontana C.A."/>
            <person name="Toffoli L.M."/>
            <person name="Salazar S.M."/>
            <person name="Puglisi E."/>
            <person name="Pedraza R."/>
            <person name="Bassi D."/>
            <person name="Cocconcelli P.S."/>
        </authorList>
    </citation>
    <scope>NUCLEOTIDE SEQUENCE [LARGE SCALE GENOMIC DNA]</scope>
    <source>
        <strain evidence="1 2">2A1</strain>
        <plasmid evidence="1">unnamed</plasmid>
    </source>
</reference>
<evidence type="ECO:0000313" key="1">
    <source>
        <dbReference type="EMBL" id="OYD80443.1"/>
    </source>
</evidence>
<gene>
    <name evidence="1" type="ORF">CHT98_31250</name>
</gene>
<comment type="caution">
    <text evidence="1">The sequence shown here is derived from an EMBL/GenBank/DDBJ whole genome shotgun (WGS) entry which is preliminary data.</text>
</comment>
<accession>A0A235H4J0</accession>
<sequence length="80" mass="8957">MRHQLLFNADRRLSTQWLAAWPTAFEVGQAPGAEAKHAFQMVMGMTKIDVATIEAVRGPMSAHQRLCTLFSAQLRHTLHA</sequence>
<keyword evidence="1" id="KW-0614">Plasmid</keyword>